<dbReference type="Pfam" id="PF01363">
    <property type="entry name" value="FYVE"/>
    <property type="match status" value="2"/>
</dbReference>
<accession>A0AB34PS31</accession>
<keyword evidence="1" id="KW-0479">Metal-binding</keyword>
<dbReference type="PANTHER" id="PTHR13510">
    <property type="entry name" value="FYVE-FINGER-CONTAINING RAB5 EFFECTOR PROTEIN RABENOSYN-5-RELATED"/>
    <property type="match status" value="1"/>
</dbReference>
<dbReference type="GO" id="GO:0032266">
    <property type="term" value="F:phosphatidylinositol-3-phosphate binding"/>
    <property type="evidence" value="ECO:0007669"/>
    <property type="project" value="UniProtKB-ARBA"/>
</dbReference>
<gene>
    <name evidence="6" type="ORF">MG3_03314</name>
</gene>
<dbReference type="CDD" id="cd15737">
    <property type="entry name" value="FYVE2_Vac1p_like"/>
    <property type="match status" value="1"/>
</dbReference>
<evidence type="ECO:0000259" key="5">
    <source>
        <dbReference type="PROSITE" id="PS50178"/>
    </source>
</evidence>
<feature type="domain" description="FYVE-type" evidence="5">
    <location>
        <begin position="43"/>
        <end position="113"/>
    </location>
</feature>
<dbReference type="Gene3D" id="3.30.40.10">
    <property type="entry name" value="Zinc/RING finger domain, C3HC4 (zinc finger)"/>
    <property type="match status" value="2"/>
</dbReference>
<dbReference type="SUPFAM" id="SSF57903">
    <property type="entry name" value="FYVE/PHD zinc finger"/>
    <property type="match status" value="2"/>
</dbReference>
<evidence type="ECO:0000256" key="2">
    <source>
        <dbReference type="ARBA" id="ARBA00022771"/>
    </source>
</evidence>
<dbReference type="PANTHER" id="PTHR13510:SF44">
    <property type="entry name" value="RABENOSYN-5"/>
    <property type="match status" value="1"/>
</dbReference>
<sequence length="445" mass="52265">MQTSSTPPRKINRISFSDQGFSIGDSEYNAPGSPIKRSHWKQSSSVNRCTLCDTTLSVKNGIVNCRKCGELFCNEHTHYKVRLRNPDKGETTPQYDSRGVWCRCCETCFFNKQKSTEVNSVDLTEQFKQKRLAKVEAQQLHRTRIQRNFIKLTDSLMNKSSVDGIANWSPNTKNCSICFVEFNLFIRRHHCRLCGSVVCDDPNGTRKGCSMNVPLVKLVEKLPQLNYTHEYEEIDENLRFRCCIDCKNSLLFDWKRNLDSDNKVLTMYEAMLLQRQQIEKLMPQYEQLVGDNDDSSKLRNKLVHVLKELEILVFQFRDEFFTRDNERIVIRIGYEQYEKVITNIYQGVAVFLQDNLLKYKQITEKYKQKTEIPRTPSPPRLTKKEIREMREQLMVMNEQKFLVENLIKEYTKARRFDELDSLIANKNELNETIARLESELGEFGF</sequence>
<name>A0AB34PS31_CANAX</name>
<dbReference type="Proteomes" id="UP000030161">
    <property type="component" value="Unassembled WGS sequence"/>
</dbReference>
<dbReference type="InterPro" id="IPR011011">
    <property type="entry name" value="Znf_FYVE_PHD"/>
</dbReference>
<dbReference type="SMR" id="A0AB34PS31"/>
<dbReference type="PROSITE" id="PS50178">
    <property type="entry name" value="ZF_FYVE"/>
    <property type="match status" value="2"/>
</dbReference>
<keyword evidence="3" id="KW-0862">Zinc</keyword>
<comment type="caution">
    <text evidence="6">The sequence shown here is derived from an EMBL/GenBank/DDBJ whole genome shotgun (WGS) entry which is preliminary data.</text>
</comment>
<dbReference type="Pfam" id="PF11464">
    <property type="entry name" value="Rbsn"/>
    <property type="match status" value="1"/>
</dbReference>
<keyword evidence="2 4" id="KW-0863">Zinc-finger</keyword>
<evidence type="ECO:0000313" key="7">
    <source>
        <dbReference type="Proteomes" id="UP000030161"/>
    </source>
</evidence>
<dbReference type="SMART" id="SM00064">
    <property type="entry name" value="FYVE"/>
    <property type="match status" value="2"/>
</dbReference>
<dbReference type="InterPro" id="IPR017455">
    <property type="entry name" value="Znf_FYVE-rel"/>
</dbReference>
<dbReference type="CDD" id="cd15761">
    <property type="entry name" value="FYVE1_Vac1p_like"/>
    <property type="match status" value="1"/>
</dbReference>
<proteinExistence type="predicted"/>
<reference evidence="6 7" key="1">
    <citation type="submission" date="2013-12" db="EMBL/GenBank/DDBJ databases">
        <title>The Genome Sequence of Candida albicans P78048.</title>
        <authorList>
            <consortium name="The Broad Institute Genome Sequencing Platform"/>
            <consortium name="The Broad Institute Genome Sequencing Center for Infectious Disease"/>
            <person name="Cuomo C."/>
            <person name="Bennett R."/>
            <person name="Hirakawa M."/>
            <person name="Noverr M."/>
            <person name="Mitchell A."/>
            <person name="Young S.K."/>
            <person name="Zeng Q."/>
            <person name="Gargeya S."/>
            <person name="Fitzgerald M."/>
            <person name="Abouelleil A."/>
            <person name="Alvarado L."/>
            <person name="Berlin A.M."/>
            <person name="Chapman S.B."/>
            <person name="Dewar J."/>
            <person name="Goldberg J."/>
            <person name="Griggs A."/>
            <person name="Gujja S."/>
            <person name="Hansen M."/>
            <person name="Howarth C."/>
            <person name="Imamovic A."/>
            <person name="Larimer J."/>
            <person name="McCowan C."/>
            <person name="Murphy C."/>
            <person name="Pearson M."/>
            <person name="Priest M."/>
            <person name="Roberts A."/>
            <person name="Saif S."/>
            <person name="Shea T."/>
            <person name="Sykes S."/>
            <person name="Wortman J."/>
            <person name="Nusbaum C."/>
            <person name="Birren B."/>
        </authorList>
    </citation>
    <scope>NUCLEOTIDE SEQUENCE [LARGE SCALE GENOMIC DNA]</scope>
    <source>
        <strain evidence="6 7">P78048</strain>
    </source>
</reference>
<evidence type="ECO:0000256" key="1">
    <source>
        <dbReference type="ARBA" id="ARBA00022723"/>
    </source>
</evidence>
<protein>
    <recommendedName>
        <fullName evidence="5">FYVE-type domain-containing protein</fullName>
    </recommendedName>
</protein>
<evidence type="ECO:0000313" key="6">
    <source>
        <dbReference type="EMBL" id="KGR09811.1"/>
    </source>
</evidence>
<evidence type="ECO:0000256" key="3">
    <source>
        <dbReference type="ARBA" id="ARBA00022833"/>
    </source>
</evidence>
<dbReference type="GO" id="GO:0008270">
    <property type="term" value="F:zinc ion binding"/>
    <property type="evidence" value="ECO:0007669"/>
    <property type="project" value="UniProtKB-KW"/>
</dbReference>
<evidence type="ECO:0000256" key="4">
    <source>
        <dbReference type="PROSITE-ProRule" id="PRU00091"/>
    </source>
</evidence>
<dbReference type="InterPro" id="IPR052727">
    <property type="entry name" value="Rab4/Rab5_effector"/>
</dbReference>
<dbReference type="EMBL" id="AJIX01000024">
    <property type="protein sequence ID" value="KGR09811.1"/>
    <property type="molecule type" value="Genomic_DNA"/>
</dbReference>
<dbReference type="SUPFAM" id="SSF140125">
    <property type="entry name" value="Rabenosyn-5 Rab-binding domain-like"/>
    <property type="match status" value="1"/>
</dbReference>
<dbReference type="InterPro" id="IPR013083">
    <property type="entry name" value="Znf_RING/FYVE/PHD"/>
</dbReference>
<dbReference type="InterPro" id="IPR021565">
    <property type="entry name" value="Rbsn_Rab-bd"/>
</dbReference>
<feature type="domain" description="FYVE-type" evidence="5">
    <location>
        <begin position="169"/>
        <end position="251"/>
    </location>
</feature>
<dbReference type="InterPro" id="IPR000306">
    <property type="entry name" value="Znf_FYVE"/>
</dbReference>
<dbReference type="InterPro" id="IPR036531">
    <property type="entry name" value="Rbsn_Rab-bd_sf"/>
</dbReference>
<organism evidence="6 7">
    <name type="scientific">Candida albicans P78048</name>
    <dbReference type="NCBI Taxonomy" id="1094989"/>
    <lineage>
        <taxon>Eukaryota</taxon>
        <taxon>Fungi</taxon>
        <taxon>Dikarya</taxon>
        <taxon>Ascomycota</taxon>
        <taxon>Saccharomycotina</taxon>
        <taxon>Pichiomycetes</taxon>
        <taxon>Debaryomycetaceae</taxon>
        <taxon>Candida/Lodderomyces clade</taxon>
        <taxon>Candida</taxon>
    </lineage>
</organism>
<dbReference type="AlphaFoldDB" id="A0AB34PS31"/>